<keyword evidence="2" id="KW-1185">Reference proteome</keyword>
<proteinExistence type="predicted"/>
<sequence length="38" mass="4164">MPPVDTVGTVEGGRWQRTKSCSLGRWSLQSSDWSGVLV</sequence>
<protein>
    <submittedName>
        <fullName evidence="1">Uncharacterized protein</fullName>
    </submittedName>
</protein>
<evidence type="ECO:0000313" key="1">
    <source>
        <dbReference type="EMBL" id="EFG05489.1"/>
    </source>
</evidence>
<dbReference type="AlphaFoldDB" id="E2Q8F7"/>
<dbReference type="Proteomes" id="UP000002357">
    <property type="component" value="Chromosome"/>
</dbReference>
<organism evidence="1 2">
    <name type="scientific">Streptomyces clavuligerus</name>
    <dbReference type="NCBI Taxonomy" id="1901"/>
    <lineage>
        <taxon>Bacteria</taxon>
        <taxon>Bacillati</taxon>
        <taxon>Actinomycetota</taxon>
        <taxon>Actinomycetes</taxon>
        <taxon>Kitasatosporales</taxon>
        <taxon>Streptomycetaceae</taxon>
        <taxon>Streptomyces</taxon>
    </lineage>
</organism>
<accession>E2Q8F7</accession>
<dbReference type="EMBL" id="CM000913">
    <property type="protein sequence ID" value="EFG05489.1"/>
    <property type="molecule type" value="Genomic_DNA"/>
</dbReference>
<name>E2Q8F7_STRCL</name>
<reference evidence="1 2" key="1">
    <citation type="journal article" date="2010" name="Genome Biol. Evol.">
        <title>The sequence of a 1.8-mb bacterial linear plasmid reveals a rich evolutionary reservoir of secondary metabolic pathways.</title>
        <authorList>
            <person name="Medema M.H."/>
            <person name="Trefzer A."/>
            <person name="Kovalchuk A."/>
            <person name="van den Berg M."/>
            <person name="Mueller U."/>
            <person name="Heijne W."/>
            <person name="Wu L."/>
            <person name="Alam M.T."/>
            <person name="Ronning C.M."/>
            <person name="Nierman W.C."/>
            <person name="Bovenberg R.A.L."/>
            <person name="Breitling R."/>
            <person name="Takano E."/>
        </authorList>
    </citation>
    <scope>NUCLEOTIDE SEQUENCE [LARGE SCALE GENOMIC DNA]</scope>
    <source>
        <strain evidence="2">ATCC 27064 / DSM 738 / JCM 4710 / NBRC 13307 / NCIMB 12785 / NRRL 3585 / VKM Ac-602</strain>
    </source>
</reference>
<gene>
    <name evidence="1" type="ORF">SCLAV_0413</name>
</gene>
<evidence type="ECO:0000313" key="2">
    <source>
        <dbReference type="Proteomes" id="UP000002357"/>
    </source>
</evidence>